<sequence length="130" mass="14153">MKRSLLLLVLFYFLSACTHKAYVAPVVVAPVGCDTTVVTYHADIKPMLAANCYSCHATAVTQGGGLDLEDFTSLKAYLQNGFRGDGVYGSKLYHCMLHSSLALPMPPTYVVDSCSLNKVKRWMDQGGVNN</sequence>
<dbReference type="OrthoDB" id="1524066at2"/>
<proteinExistence type="predicted"/>
<accession>A0A2S7SRB6</accession>
<evidence type="ECO:0000313" key="2">
    <source>
        <dbReference type="EMBL" id="PQJ09452.1"/>
    </source>
</evidence>
<dbReference type="RefSeq" id="WP_105040902.1">
    <property type="nucleotide sequence ID" value="NZ_PPSL01000006.1"/>
</dbReference>
<feature type="chain" id="PRO_5015639791" description="Cytochrome c domain-containing protein" evidence="1">
    <location>
        <begin position="22"/>
        <end position="130"/>
    </location>
</feature>
<feature type="signal peptide" evidence="1">
    <location>
        <begin position="1"/>
        <end position="21"/>
    </location>
</feature>
<evidence type="ECO:0000256" key="1">
    <source>
        <dbReference type="SAM" id="SignalP"/>
    </source>
</evidence>
<evidence type="ECO:0008006" key="4">
    <source>
        <dbReference type="Google" id="ProtNLM"/>
    </source>
</evidence>
<dbReference type="EMBL" id="PPSL01000006">
    <property type="protein sequence ID" value="PQJ09452.1"/>
    <property type="molecule type" value="Genomic_DNA"/>
</dbReference>
<comment type="caution">
    <text evidence="2">The sequence shown here is derived from an EMBL/GenBank/DDBJ whole genome shotgun (WGS) entry which is preliminary data.</text>
</comment>
<organism evidence="2 3">
    <name type="scientific">Flavipsychrobacter stenotrophus</name>
    <dbReference type="NCBI Taxonomy" id="2077091"/>
    <lineage>
        <taxon>Bacteria</taxon>
        <taxon>Pseudomonadati</taxon>
        <taxon>Bacteroidota</taxon>
        <taxon>Chitinophagia</taxon>
        <taxon>Chitinophagales</taxon>
        <taxon>Chitinophagaceae</taxon>
        <taxon>Flavipsychrobacter</taxon>
    </lineage>
</organism>
<dbReference type="Proteomes" id="UP000239872">
    <property type="component" value="Unassembled WGS sequence"/>
</dbReference>
<gene>
    <name evidence="2" type="ORF">CJD36_019620</name>
</gene>
<keyword evidence="3" id="KW-1185">Reference proteome</keyword>
<name>A0A2S7SRB6_9BACT</name>
<reference evidence="2 3" key="1">
    <citation type="submission" date="2018-01" db="EMBL/GenBank/DDBJ databases">
        <title>A novel member of the phylum Bacteroidetes isolated from glacier ice.</title>
        <authorList>
            <person name="Liu Q."/>
            <person name="Xin Y.-H."/>
        </authorList>
    </citation>
    <scope>NUCLEOTIDE SEQUENCE [LARGE SCALE GENOMIC DNA]</scope>
    <source>
        <strain evidence="2 3">RB1R16</strain>
    </source>
</reference>
<evidence type="ECO:0000313" key="3">
    <source>
        <dbReference type="Proteomes" id="UP000239872"/>
    </source>
</evidence>
<dbReference type="PROSITE" id="PS51257">
    <property type="entry name" value="PROKAR_LIPOPROTEIN"/>
    <property type="match status" value="1"/>
</dbReference>
<dbReference type="AlphaFoldDB" id="A0A2S7SRB6"/>
<protein>
    <recommendedName>
        <fullName evidence="4">Cytochrome c domain-containing protein</fullName>
    </recommendedName>
</protein>
<keyword evidence="1" id="KW-0732">Signal</keyword>